<feature type="compositionally biased region" description="Polar residues" evidence="4">
    <location>
        <begin position="748"/>
        <end position="765"/>
    </location>
</feature>
<feature type="domain" description="FERM" evidence="6">
    <location>
        <begin position="3"/>
        <end position="327"/>
    </location>
</feature>
<dbReference type="SMART" id="SM00295">
    <property type="entry name" value="B41"/>
    <property type="match status" value="1"/>
</dbReference>
<sequence length="889" mass="99988">MEAIARVFLIDGTSKPVRYDQETTVERVLQVVLHALGVSTVAFYHFSLRLQLGPTPQASERVWLHPHLLLKNIPGFLAADLPSSQVPSDLRLELRIRFVPQSSYEFMLTDAKAFVYLHKQVYDDFLFSVAWKVSQEAALELAALHTCREFVEKQSKSCLDHKLNIDSIDIDGAISAFIPETVRMQHNMKPPQLRKQFCSLLKKYASLPHSESVLRSLSILAHIVKYDVEVFKASLGAGWNTPVDLLVGAEVGLSYRINEMSKPTRLCELRNIICLSTRPMDHSGKCIVQIRLSGSAQPLLITAANQSIAECLAHLLDGYQRMFNQADSVYKLKGLEHCESVDMKACSTKLPPPPMNTIGNGEDDIRIRTELVTLKELIGGGQFGNVYKGILTQTDVNVAVAVKVCKAENEPADMQLILQEAHVMKNFKHEHIVAMIGVCAENPIWLILELAPLGELRQYLSGNKGVLSASTQVLFACQLSTAVEYLHSNNYVHRDIAARNALVSSPQCVKLSDFGLSRALDYDAVYTASRGKLPIKWLAPESILYRAFSMSSDVWMFGVLIWEIFAWGVKPWQGVSNVDVVGRIEAGDRPARTTDCPESVHDFLVHHVWSFEAHKRPVMSEIVRVLQEVADQLKRWVRPENVRIARKAQAIPVIRTNIETLPNLTLWRTMEEQRRQAEEDDRWLEEEEQKDDDNGDDFLDHAFERKMSLSTENGKGFTLRKPMPEIRFSSASSLDRTTTTISDEHDLTPSTAKVGNGWSRSNHTSFDVEELPERRNGEIRNAIVTMNEMCTTEFLTTISGRLYGQAAKARLLIANDVEQLSKCIEVLAKEDTTKAAFDTTRREIVRMAGDLSSDADSLLEIMRRQFGPSQPTSPVDDKRSPFRAILSDC</sequence>
<dbReference type="SUPFAM" id="SSF47031">
    <property type="entry name" value="Second domain of FERM"/>
    <property type="match status" value="1"/>
</dbReference>
<dbReference type="InterPro" id="IPR041784">
    <property type="entry name" value="FAK1/PYK2_FERM_C"/>
</dbReference>
<evidence type="ECO:0000256" key="3">
    <source>
        <dbReference type="PROSITE-ProRule" id="PRU10141"/>
    </source>
</evidence>
<dbReference type="PROSITE" id="PS50057">
    <property type="entry name" value="FERM_3"/>
    <property type="match status" value="1"/>
</dbReference>
<evidence type="ECO:0000259" key="5">
    <source>
        <dbReference type="PROSITE" id="PS50011"/>
    </source>
</evidence>
<feature type="compositionally biased region" description="Acidic residues" evidence="4">
    <location>
        <begin position="678"/>
        <end position="697"/>
    </location>
</feature>
<gene>
    <name evidence="7" type="ORF">PENTCL1PPCAC_23328</name>
</gene>
<dbReference type="SUPFAM" id="SSF54236">
    <property type="entry name" value="Ubiquitin-like"/>
    <property type="match status" value="1"/>
</dbReference>
<dbReference type="Proteomes" id="UP001432027">
    <property type="component" value="Unassembled WGS sequence"/>
</dbReference>
<dbReference type="InterPro" id="IPR049385">
    <property type="entry name" value="FAK1-like_FERM_C"/>
</dbReference>
<dbReference type="Gene3D" id="2.30.29.30">
    <property type="entry name" value="Pleckstrin-homology domain (PH domain)/Phosphotyrosine-binding domain (PTB)"/>
    <property type="match status" value="1"/>
</dbReference>
<feature type="binding site" evidence="3">
    <location>
        <position position="403"/>
    </location>
    <ligand>
        <name>ATP</name>
        <dbReference type="ChEBI" id="CHEBI:30616"/>
    </ligand>
</feature>
<dbReference type="InterPro" id="IPR019749">
    <property type="entry name" value="Band_41_domain"/>
</dbReference>
<dbReference type="InterPro" id="IPR020635">
    <property type="entry name" value="Tyr_kinase_cat_dom"/>
</dbReference>
<dbReference type="SUPFAM" id="SSF50729">
    <property type="entry name" value="PH domain-like"/>
    <property type="match status" value="1"/>
</dbReference>
<dbReference type="Pfam" id="PF07714">
    <property type="entry name" value="PK_Tyr_Ser-Thr"/>
    <property type="match status" value="1"/>
</dbReference>
<dbReference type="SUPFAM" id="SSF56112">
    <property type="entry name" value="Protein kinase-like (PK-like)"/>
    <property type="match status" value="1"/>
</dbReference>
<dbReference type="Gene3D" id="1.20.80.10">
    <property type="match status" value="1"/>
</dbReference>
<feature type="domain" description="Protein kinase" evidence="5">
    <location>
        <begin position="372"/>
        <end position="637"/>
    </location>
</feature>
<proteinExistence type="predicted"/>
<evidence type="ECO:0000259" key="6">
    <source>
        <dbReference type="PROSITE" id="PS50057"/>
    </source>
</evidence>
<dbReference type="PROSITE" id="PS50011">
    <property type="entry name" value="PROTEIN_KINASE_DOM"/>
    <property type="match status" value="1"/>
</dbReference>
<dbReference type="InterPro" id="IPR000299">
    <property type="entry name" value="FERM_domain"/>
</dbReference>
<keyword evidence="8" id="KW-1185">Reference proteome</keyword>
<dbReference type="Gene3D" id="3.10.20.90">
    <property type="entry name" value="Phosphatidylinositol 3-kinase Catalytic Subunit, Chain A, domain 1"/>
    <property type="match status" value="1"/>
</dbReference>
<evidence type="ECO:0000256" key="4">
    <source>
        <dbReference type="SAM" id="MobiDB-lite"/>
    </source>
</evidence>
<dbReference type="Pfam" id="PF21477">
    <property type="entry name" value="FERM_C_FAK1"/>
    <property type="match status" value="1"/>
</dbReference>
<feature type="region of interest" description="Disordered" evidence="4">
    <location>
        <begin position="678"/>
        <end position="698"/>
    </location>
</feature>
<dbReference type="GO" id="GO:0004713">
    <property type="term" value="F:protein tyrosine kinase activity"/>
    <property type="evidence" value="ECO:0007669"/>
    <property type="project" value="InterPro"/>
</dbReference>
<keyword evidence="2 3" id="KW-0067">ATP-binding</keyword>
<dbReference type="InterPro" id="IPR001245">
    <property type="entry name" value="Ser-Thr/Tyr_kinase_cat_dom"/>
</dbReference>
<dbReference type="EMBL" id="BTSX01000005">
    <property type="protein sequence ID" value="GMT01154.1"/>
    <property type="molecule type" value="Genomic_DNA"/>
</dbReference>
<dbReference type="PRINTS" id="PR00109">
    <property type="entry name" value="TYRKINASE"/>
</dbReference>
<dbReference type="PROSITE" id="PS00107">
    <property type="entry name" value="PROTEIN_KINASE_ATP"/>
    <property type="match status" value="1"/>
</dbReference>
<protein>
    <recommendedName>
        <fullName evidence="9">Kin-32</fullName>
    </recommendedName>
</protein>
<dbReference type="InterPro" id="IPR035963">
    <property type="entry name" value="FERM_2"/>
</dbReference>
<evidence type="ECO:0000313" key="8">
    <source>
        <dbReference type="Proteomes" id="UP001432027"/>
    </source>
</evidence>
<dbReference type="SMART" id="SM00219">
    <property type="entry name" value="TyrKc"/>
    <property type="match status" value="1"/>
</dbReference>
<dbReference type="InterPro" id="IPR050198">
    <property type="entry name" value="Non-receptor_tyrosine_kinases"/>
</dbReference>
<evidence type="ECO:0000313" key="7">
    <source>
        <dbReference type="EMBL" id="GMT01154.1"/>
    </source>
</evidence>
<feature type="region of interest" description="Disordered" evidence="4">
    <location>
        <begin position="739"/>
        <end position="767"/>
    </location>
</feature>
<keyword evidence="1 3" id="KW-0547">Nucleotide-binding</keyword>
<dbReference type="PANTHER" id="PTHR24418">
    <property type="entry name" value="TYROSINE-PROTEIN KINASE"/>
    <property type="match status" value="1"/>
</dbReference>
<evidence type="ECO:0000256" key="2">
    <source>
        <dbReference type="ARBA" id="ARBA00022840"/>
    </source>
</evidence>
<dbReference type="InterPro" id="IPR029071">
    <property type="entry name" value="Ubiquitin-like_domsf"/>
</dbReference>
<accession>A0AAV5U404</accession>
<dbReference type="InterPro" id="IPR019748">
    <property type="entry name" value="FERM_central"/>
</dbReference>
<dbReference type="InterPro" id="IPR014352">
    <property type="entry name" value="FERM/acyl-CoA-bd_prot_sf"/>
</dbReference>
<dbReference type="FunFam" id="1.10.510.10:FF:001699">
    <property type="entry name" value="Inactive tyrosine-protein kinase kin-32"/>
    <property type="match status" value="1"/>
</dbReference>
<dbReference type="FunFam" id="3.30.200.20:FF:001510">
    <property type="entry name" value="Cell adhesion-like protein"/>
    <property type="match status" value="1"/>
</dbReference>
<reference evidence="7" key="1">
    <citation type="submission" date="2023-10" db="EMBL/GenBank/DDBJ databases">
        <title>Genome assembly of Pristionchus species.</title>
        <authorList>
            <person name="Yoshida K."/>
            <person name="Sommer R.J."/>
        </authorList>
    </citation>
    <scope>NUCLEOTIDE SEQUENCE</scope>
    <source>
        <strain evidence="7">RS0144</strain>
    </source>
</reference>
<evidence type="ECO:0000256" key="1">
    <source>
        <dbReference type="ARBA" id="ARBA00022741"/>
    </source>
</evidence>
<dbReference type="AlphaFoldDB" id="A0AAV5U404"/>
<name>A0AAV5U404_9BILA</name>
<dbReference type="Gene3D" id="3.30.200.20">
    <property type="entry name" value="Phosphorylase Kinase, domain 1"/>
    <property type="match status" value="1"/>
</dbReference>
<dbReference type="InterPro" id="IPR011993">
    <property type="entry name" value="PH-like_dom_sf"/>
</dbReference>
<dbReference type="Pfam" id="PF00373">
    <property type="entry name" value="FERM_M"/>
    <property type="match status" value="1"/>
</dbReference>
<dbReference type="GO" id="GO:0005524">
    <property type="term" value="F:ATP binding"/>
    <property type="evidence" value="ECO:0007669"/>
    <property type="project" value="UniProtKB-UniRule"/>
</dbReference>
<dbReference type="InterPro" id="IPR017441">
    <property type="entry name" value="Protein_kinase_ATP_BS"/>
</dbReference>
<dbReference type="InterPro" id="IPR000719">
    <property type="entry name" value="Prot_kinase_dom"/>
</dbReference>
<dbReference type="GO" id="GO:0008284">
    <property type="term" value="P:positive regulation of cell population proliferation"/>
    <property type="evidence" value="ECO:0007669"/>
    <property type="project" value="UniProtKB-ARBA"/>
</dbReference>
<dbReference type="Gene3D" id="1.10.510.10">
    <property type="entry name" value="Transferase(Phosphotransferase) domain 1"/>
    <property type="match status" value="1"/>
</dbReference>
<organism evidence="7 8">
    <name type="scientific">Pristionchus entomophagus</name>
    <dbReference type="NCBI Taxonomy" id="358040"/>
    <lineage>
        <taxon>Eukaryota</taxon>
        <taxon>Metazoa</taxon>
        <taxon>Ecdysozoa</taxon>
        <taxon>Nematoda</taxon>
        <taxon>Chromadorea</taxon>
        <taxon>Rhabditida</taxon>
        <taxon>Rhabditina</taxon>
        <taxon>Diplogasteromorpha</taxon>
        <taxon>Diplogasteroidea</taxon>
        <taxon>Neodiplogasteridae</taxon>
        <taxon>Pristionchus</taxon>
    </lineage>
</organism>
<comment type="caution">
    <text evidence="7">The sequence shown here is derived from an EMBL/GenBank/DDBJ whole genome shotgun (WGS) entry which is preliminary data.</text>
</comment>
<evidence type="ECO:0008006" key="9">
    <source>
        <dbReference type="Google" id="ProtNLM"/>
    </source>
</evidence>
<dbReference type="CDD" id="cd13190">
    <property type="entry name" value="FERM_C_FAK1"/>
    <property type="match status" value="1"/>
</dbReference>
<dbReference type="InterPro" id="IPR011009">
    <property type="entry name" value="Kinase-like_dom_sf"/>
</dbReference>